<dbReference type="OrthoDB" id="9787979at2"/>
<dbReference type="PANTHER" id="PTHR43685:SF5">
    <property type="entry name" value="GLYCOSYLTRANSFERASE EPSE-RELATED"/>
    <property type="match status" value="1"/>
</dbReference>
<gene>
    <name evidence="5" type="ORF">DV20_09980</name>
</gene>
<accession>A0A066U584</accession>
<keyword evidence="6" id="KW-1185">Reference proteome</keyword>
<evidence type="ECO:0000256" key="2">
    <source>
        <dbReference type="ARBA" id="ARBA00022676"/>
    </source>
</evidence>
<dbReference type="GO" id="GO:0016757">
    <property type="term" value="F:glycosyltransferase activity"/>
    <property type="evidence" value="ECO:0007669"/>
    <property type="project" value="UniProtKB-KW"/>
</dbReference>
<keyword evidence="2" id="KW-0328">Glycosyltransferase</keyword>
<name>A0A066U584_9PSEU</name>
<dbReference type="InterPro" id="IPR001173">
    <property type="entry name" value="Glyco_trans_2-like"/>
</dbReference>
<organism evidence="5 6">
    <name type="scientific">Amycolatopsis rifamycinica</name>
    <dbReference type="NCBI Taxonomy" id="287986"/>
    <lineage>
        <taxon>Bacteria</taxon>
        <taxon>Bacillati</taxon>
        <taxon>Actinomycetota</taxon>
        <taxon>Actinomycetes</taxon>
        <taxon>Pseudonocardiales</taxon>
        <taxon>Pseudonocardiaceae</taxon>
        <taxon>Amycolatopsis</taxon>
    </lineage>
</organism>
<dbReference type="InterPro" id="IPR029044">
    <property type="entry name" value="Nucleotide-diphossugar_trans"/>
</dbReference>
<dbReference type="Gene3D" id="3.90.550.10">
    <property type="entry name" value="Spore Coat Polysaccharide Biosynthesis Protein SpsA, Chain A"/>
    <property type="match status" value="1"/>
</dbReference>
<dbReference type="EMBL" id="JMQI01000021">
    <property type="protein sequence ID" value="KDN22235.1"/>
    <property type="molecule type" value="Genomic_DNA"/>
</dbReference>
<reference evidence="5 6" key="1">
    <citation type="submission" date="2014-05" db="EMBL/GenBank/DDBJ databases">
        <title>Draft genome sequence of Amycolatopsis rifamycinica DSM 46095.</title>
        <authorList>
            <person name="Lal R."/>
            <person name="Saxena A."/>
            <person name="Kumari R."/>
            <person name="Mukherjee U."/>
            <person name="Singh P."/>
            <person name="Sangwan N."/>
            <person name="Mahato N.K."/>
        </authorList>
    </citation>
    <scope>NUCLEOTIDE SEQUENCE [LARGE SCALE GENOMIC DNA]</scope>
    <source>
        <strain evidence="5 6">DSM 46095</strain>
    </source>
</reference>
<evidence type="ECO:0000313" key="5">
    <source>
        <dbReference type="EMBL" id="KDN22235.1"/>
    </source>
</evidence>
<proteinExistence type="inferred from homology"/>
<dbReference type="eggNOG" id="COG1216">
    <property type="taxonomic scope" value="Bacteria"/>
</dbReference>
<comment type="caution">
    <text evidence="5">The sequence shown here is derived from an EMBL/GenBank/DDBJ whole genome shotgun (WGS) entry which is preliminary data.</text>
</comment>
<dbReference type="AlphaFoldDB" id="A0A066U584"/>
<dbReference type="RefSeq" id="WP_043778616.1">
    <property type="nucleotide sequence ID" value="NZ_JMQI01000021.1"/>
</dbReference>
<keyword evidence="3 5" id="KW-0808">Transferase</keyword>
<comment type="similarity">
    <text evidence="1">Belongs to the glycosyltransferase 2 family.</text>
</comment>
<dbReference type="Pfam" id="PF00535">
    <property type="entry name" value="Glycos_transf_2"/>
    <property type="match status" value="1"/>
</dbReference>
<sequence length="288" mass="31788">MSARTTVVIATRNRATELARTLSRLSSLDPRPPVIVLDNASEDDTAEVAGRHGNVRVIRLPQNLGAAARTLGVIAADTPYIAFSDDDSWWAPDALTEAERIFDEHPRTGLLAARTLVGPECRDDPVTPEMERSPLGHPAGAPGPLVLGFLACSAIVRRTAYLQVGGFSPLLHFGAEEQLLAYDLAARGWEVCYVGRLRAHHHPSRSRPPSSWRRRAELRNRLLIAVLRRPPRVCRREVARTLVKAPGAVLGAVPRLPRALSSRRVLPAHVEHQARTLERTAEWRESRS</sequence>
<evidence type="ECO:0000259" key="4">
    <source>
        <dbReference type="Pfam" id="PF00535"/>
    </source>
</evidence>
<feature type="domain" description="Glycosyltransferase 2-like" evidence="4">
    <location>
        <begin position="6"/>
        <end position="160"/>
    </location>
</feature>
<evidence type="ECO:0000313" key="6">
    <source>
        <dbReference type="Proteomes" id="UP000027345"/>
    </source>
</evidence>
<dbReference type="PANTHER" id="PTHR43685">
    <property type="entry name" value="GLYCOSYLTRANSFERASE"/>
    <property type="match status" value="1"/>
</dbReference>
<protein>
    <submittedName>
        <fullName evidence="5">Glycosyl transferase</fullName>
    </submittedName>
</protein>
<dbReference type="InterPro" id="IPR050834">
    <property type="entry name" value="Glycosyltransf_2"/>
</dbReference>
<evidence type="ECO:0000256" key="3">
    <source>
        <dbReference type="ARBA" id="ARBA00022679"/>
    </source>
</evidence>
<dbReference type="STRING" id="287986.DV20_09980"/>
<dbReference type="SUPFAM" id="SSF53448">
    <property type="entry name" value="Nucleotide-diphospho-sugar transferases"/>
    <property type="match status" value="1"/>
</dbReference>
<dbReference type="Proteomes" id="UP000027345">
    <property type="component" value="Unassembled WGS sequence"/>
</dbReference>
<evidence type="ECO:0000256" key="1">
    <source>
        <dbReference type="ARBA" id="ARBA00006739"/>
    </source>
</evidence>